<evidence type="ECO:0000259" key="10">
    <source>
        <dbReference type="Pfam" id="PF17917"/>
    </source>
</evidence>
<dbReference type="InterPro" id="IPR051320">
    <property type="entry name" value="Viral_Replic_Matur_Polypro"/>
</dbReference>
<evidence type="ECO:0000256" key="2">
    <source>
        <dbReference type="ARBA" id="ARBA00022679"/>
    </source>
</evidence>
<gene>
    <name evidence="11" type="ORF">LAZ67_10001038</name>
</gene>
<feature type="domain" description="Reverse transcriptase RNase H-like" evidence="10">
    <location>
        <begin position="25"/>
        <end position="75"/>
    </location>
</feature>
<evidence type="ECO:0000256" key="7">
    <source>
        <dbReference type="ARBA" id="ARBA00022801"/>
    </source>
</evidence>
<sequence>MALLNPPILTHFNHPHLHSHGCIKLLVQTINGEEKVVSYISRNLTKSELNYSTTEKECLAMVWAIYKLRPYLYEQRKDMSPLPESTDQLPSVFKPIPPASCPLKALTTIQGRVRQKLFQMPQQWKLYEFLKIPFGLCTSPNVFQRYVYNVLRDLLKDKTLVLYMDDIIIPAQNELELNLKKCHFLKIKIEFLGHENKLTLIWQDGGSKMFPQPRTTKEEEFSRPDQIFWKFIPQYSKPLSDLNTR</sequence>
<keyword evidence="6" id="KW-0255">Endonuclease</keyword>
<feature type="domain" description="Reverse transcriptase" evidence="9">
    <location>
        <begin position="103"/>
        <end position="176"/>
    </location>
</feature>
<evidence type="ECO:0000256" key="4">
    <source>
        <dbReference type="ARBA" id="ARBA00022722"/>
    </source>
</evidence>
<keyword evidence="4" id="KW-0540">Nuclease</keyword>
<dbReference type="InterPro" id="IPR000477">
    <property type="entry name" value="RT_dom"/>
</dbReference>
<keyword evidence="1" id="KW-0645">Protease</keyword>
<evidence type="ECO:0000259" key="9">
    <source>
        <dbReference type="Pfam" id="PF00078"/>
    </source>
</evidence>
<dbReference type="SUPFAM" id="SSF56672">
    <property type="entry name" value="DNA/RNA polymerases"/>
    <property type="match status" value="2"/>
</dbReference>
<dbReference type="InterPro" id="IPR041373">
    <property type="entry name" value="RT_RNaseH"/>
</dbReference>
<keyword evidence="8" id="KW-0695">RNA-directed DNA polymerase</keyword>
<reference evidence="11 12" key="1">
    <citation type="submission" date="2022-01" db="EMBL/GenBank/DDBJ databases">
        <title>A chromosomal length assembly of Cordylochernes scorpioides.</title>
        <authorList>
            <person name="Zeh D."/>
            <person name="Zeh J."/>
        </authorList>
    </citation>
    <scope>NUCLEOTIDE SEQUENCE [LARGE SCALE GENOMIC DNA]</scope>
    <source>
        <strain evidence="11">IN4F17</strain>
        <tissue evidence="11">Whole Body</tissue>
    </source>
</reference>
<dbReference type="PANTHER" id="PTHR33064">
    <property type="entry name" value="POL PROTEIN"/>
    <property type="match status" value="1"/>
</dbReference>
<keyword evidence="2" id="KW-0808">Transferase</keyword>
<evidence type="ECO:0000256" key="1">
    <source>
        <dbReference type="ARBA" id="ARBA00022670"/>
    </source>
</evidence>
<keyword evidence="12" id="KW-1185">Reference proteome</keyword>
<dbReference type="InterPro" id="IPR043128">
    <property type="entry name" value="Rev_trsase/Diguanyl_cyclase"/>
</dbReference>
<evidence type="ECO:0000313" key="11">
    <source>
        <dbReference type="EMBL" id="UYV72869.1"/>
    </source>
</evidence>
<evidence type="ECO:0000313" key="12">
    <source>
        <dbReference type="Proteomes" id="UP001235939"/>
    </source>
</evidence>
<proteinExistence type="predicted"/>
<evidence type="ECO:0000256" key="5">
    <source>
        <dbReference type="ARBA" id="ARBA00022750"/>
    </source>
</evidence>
<dbReference type="Gene3D" id="3.30.70.270">
    <property type="match status" value="1"/>
</dbReference>
<evidence type="ECO:0000256" key="8">
    <source>
        <dbReference type="ARBA" id="ARBA00022918"/>
    </source>
</evidence>
<dbReference type="Pfam" id="PF00078">
    <property type="entry name" value="RVT_1"/>
    <property type="match status" value="1"/>
</dbReference>
<keyword evidence="5" id="KW-0064">Aspartyl protease</keyword>
<keyword evidence="7" id="KW-0378">Hydrolase</keyword>
<protein>
    <submittedName>
        <fullName evidence="11">Uncharacterized protein</fullName>
    </submittedName>
</protein>
<evidence type="ECO:0000256" key="6">
    <source>
        <dbReference type="ARBA" id="ARBA00022759"/>
    </source>
</evidence>
<evidence type="ECO:0000256" key="3">
    <source>
        <dbReference type="ARBA" id="ARBA00022695"/>
    </source>
</evidence>
<accession>A0ABY6KVH4</accession>
<dbReference type="InterPro" id="IPR043502">
    <property type="entry name" value="DNA/RNA_pol_sf"/>
</dbReference>
<dbReference type="Proteomes" id="UP001235939">
    <property type="component" value="Chromosome 10"/>
</dbReference>
<name>A0ABY6KVH4_9ARAC</name>
<dbReference type="PANTHER" id="PTHR33064:SF37">
    <property type="entry name" value="RIBONUCLEASE H"/>
    <property type="match status" value="1"/>
</dbReference>
<dbReference type="EMBL" id="CP092872">
    <property type="protein sequence ID" value="UYV72869.1"/>
    <property type="molecule type" value="Genomic_DNA"/>
</dbReference>
<organism evidence="11 12">
    <name type="scientific">Cordylochernes scorpioides</name>
    <dbReference type="NCBI Taxonomy" id="51811"/>
    <lineage>
        <taxon>Eukaryota</taxon>
        <taxon>Metazoa</taxon>
        <taxon>Ecdysozoa</taxon>
        <taxon>Arthropoda</taxon>
        <taxon>Chelicerata</taxon>
        <taxon>Arachnida</taxon>
        <taxon>Pseudoscorpiones</taxon>
        <taxon>Cheliferoidea</taxon>
        <taxon>Chernetidae</taxon>
        <taxon>Cordylochernes</taxon>
    </lineage>
</organism>
<dbReference type="Pfam" id="PF17917">
    <property type="entry name" value="RT_RNaseH"/>
    <property type="match status" value="1"/>
</dbReference>
<keyword evidence="3" id="KW-0548">Nucleotidyltransferase</keyword>